<evidence type="ECO:0000313" key="13">
    <source>
        <dbReference type="EMBL" id="KFM06056.1"/>
    </source>
</evidence>
<proteinExistence type="inferred from homology"/>
<keyword evidence="9" id="KW-0969">Cilium</keyword>
<evidence type="ECO:0000256" key="3">
    <source>
        <dbReference type="ARBA" id="ARBA00004300"/>
    </source>
</evidence>
<evidence type="ECO:0000256" key="5">
    <source>
        <dbReference type="ARBA" id="ARBA00022473"/>
    </source>
</evidence>
<reference evidence="13 14" key="1">
    <citation type="submission" date="2014-04" db="EMBL/GenBank/DDBJ databases">
        <title>Genome evolution of avian class.</title>
        <authorList>
            <person name="Zhang G."/>
            <person name="Li C."/>
        </authorList>
    </citation>
    <scope>NUCLEOTIDE SEQUENCE [LARGE SCALE GENOMIC DNA]</scope>
    <source>
        <strain evidence="13">BGI_AS27</strain>
    </source>
</reference>
<dbReference type="AlphaFoldDB" id="A0A087QXV2"/>
<comment type="similarity">
    <text evidence="10 11">Belongs to the small heat shock protein (HSP20) family.</text>
</comment>
<sequence>SMQRRLNRMLNSSHDHKLLALMDVKGFDPKEVTVTVKDRKVKVLAEHEEEHTTARGKEYNYRNITREISLPPGVSEDEVTYSL</sequence>
<feature type="domain" description="SHSP" evidence="12">
    <location>
        <begin position="1"/>
        <end position="83"/>
    </location>
</feature>
<name>A0A087QXV2_APTFO</name>
<dbReference type="GO" id="GO:0099513">
    <property type="term" value="C:polymeric cytoskeletal fiber"/>
    <property type="evidence" value="ECO:0007669"/>
    <property type="project" value="InterPro"/>
</dbReference>
<dbReference type="Pfam" id="PF00011">
    <property type="entry name" value="HSP20"/>
    <property type="match status" value="1"/>
</dbReference>
<evidence type="ECO:0000256" key="11">
    <source>
        <dbReference type="RuleBase" id="RU003616"/>
    </source>
</evidence>
<dbReference type="InterPro" id="IPR002068">
    <property type="entry name" value="A-crystallin/Hsp20_dom"/>
</dbReference>
<dbReference type="PROSITE" id="PS01031">
    <property type="entry name" value="SHSP"/>
    <property type="match status" value="1"/>
</dbReference>
<evidence type="ECO:0000256" key="1">
    <source>
        <dbReference type="ARBA" id="ARBA00001979"/>
    </source>
</evidence>
<feature type="non-terminal residue" evidence="13">
    <location>
        <position position="83"/>
    </location>
</feature>
<evidence type="ECO:0000256" key="9">
    <source>
        <dbReference type="ARBA" id="ARBA00023069"/>
    </source>
</evidence>
<dbReference type="InterPro" id="IPR037389">
    <property type="entry name" value="ODFP"/>
</dbReference>
<dbReference type="GO" id="GO:0005813">
    <property type="term" value="C:centrosome"/>
    <property type="evidence" value="ECO:0007669"/>
    <property type="project" value="UniProtKB-SubCell"/>
</dbReference>
<dbReference type="InterPro" id="IPR008978">
    <property type="entry name" value="HSP20-like_chaperone"/>
</dbReference>
<evidence type="ECO:0000256" key="10">
    <source>
        <dbReference type="PROSITE-ProRule" id="PRU00285"/>
    </source>
</evidence>
<dbReference type="PANTHER" id="PTHR17125">
    <property type="entry name" value="OUTER DENSE FIBER PROTEIN 1"/>
    <property type="match status" value="1"/>
</dbReference>
<accession>A0A087QXV2</accession>
<evidence type="ECO:0000256" key="2">
    <source>
        <dbReference type="ARBA" id="ARBA00004230"/>
    </source>
</evidence>
<evidence type="ECO:0000256" key="7">
    <source>
        <dbReference type="ARBA" id="ARBA00022846"/>
    </source>
</evidence>
<keyword evidence="5" id="KW-0217">Developmental protein</keyword>
<keyword evidence="8" id="KW-0744">Spermatogenesis</keyword>
<dbReference type="GO" id="GO:0031514">
    <property type="term" value="C:motile cilium"/>
    <property type="evidence" value="ECO:0007669"/>
    <property type="project" value="UniProtKB-SubCell"/>
</dbReference>
<gene>
    <name evidence="13" type="ORF">AS27_02202</name>
</gene>
<dbReference type="SUPFAM" id="SSF49764">
    <property type="entry name" value="HSP20-like chaperones"/>
    <property type="match status" value="1"/>
</dbReference>
<dbReference type="GO" id="GO:0030154">
    <property type="term" value="P:cell differentiation"/>
    <property type="evidence" value="ECO:0007669"/>
    <property type="project" value="UniProtKB-KW"/>
</dbReference>
<protein>
    <recommendedName>
        <fullName evidence="4">Outer dense fiber protein 1</fullName>
    </recommendedName>
</protein>
<dbReference type="STRING" id="9233.A0A087QXV2"/>
<comment type="function">
    <text evidence="1">Component of the outer dense fibers (ODF) of spermatozoa. ODF are filamentous structures located on the outside of the axoneme in the midpiece and principal piece of the mammalian sperm tail and may help to maintain the passive elastic structures and elastic recoil of the sperm tail.</text>
</comment>
<dbReference type="PANTHER" id="PTHR17125:SF2">
    <property type="entry name" value="OUTER DENSE FIBER PROTEIN 1"/>
    <property type="match status" value="1"/>
</dbReference>
<evidence type="ECO:0000256" key="6">
    <source>
        <dbReference type="ARBA" id="ARBA00022782"/>
    </source>
</evidence>
<organism evidence="13 14">
    <name type="scientific">Aptenodytes forsteri</name>
    <name type="common">Emperor penguin</name>
    <dbReference type="NCBI Taxonomy" id="9233"/>
    <lineage>
        <taxon>Eukaryota</taxon>
        <taxon>Metazoa</taxon>
        <taxon>Chordata</taxon>
        <taxon>Craniata</taxon>
        <taxon>Vertebrata</taxon>
        <taxon>Euteleostomi</taxon>
        <taxon>Archelosauria</taxon>
        <taxon>Archosauria</taxon>
        <taxon>Dinosauria</taxon>
        <taxon>Saurischia</taxon>
        <taxon>Theropoda</taxon>
        <taxon>Coelurosauria</taxon>
        <taxon>Aves</taxon>
        <taxon>Neognathae</taxon>
        <taxon>Neoaves</taxon>
        <taxon>Aequornithes</taxon>
        <taxon>Sphenisciformes</taxon>
        <taxon>Spheniscidae</taxon>
        <taxon>Aptenodytes</taxon>
    </lineage>
</organism>
<dbReference type="EMBL" id="KL225995">
    <property type="protein sequence ID" value="KFM06056.1"/>
    <property type="molecule type" value="Genomic_DNA"/>
</dbReference>
<comment type="subcellular location">
    <subcellularLocation>
        <location evidence="2">Cell projection</location>
        <location evidence="2">Cilium</location>
        <location evidence="2">Flagellum</location>
    </subcellularLocation>
    <subcellularLocation>
        <location evidence="3">Cytoplasm</location>
        <location evidence="3">Cytoskeleton</location>
        <location evidence="3">Microtubule organizing center</location>
        <location evidence="3">Centrosome</location>
    </subcellularLocation>
</comment>
<keyword evidence="6" id="KW-0221">Differentiation</keyword>
<keyword evidence="9" id="KW-0966">Cell projection</keyword>
<dbReference type="Proteomes" id="UP000053286">
    <property type="component" value="Unassembled WGS sequence"/>
</dbReference>
<feature type="non-terminal residue" evidence="13">
    <location>
        <position position="1"/>
    </location>
</feature>
<keyword evidence="14" id="KW-1185">Reference proteome</keyword>
<keyword evidence="7" id="KW-0282">Flagellum</keyword>
<dbReference type="Gene3D" id="2.60.40.790">
    <property type="match status" value="1"/>
</dbReference>
<dbReference type="GO" id="GO:0007283">
    <property type="term" value="P:spermatogenesis"/>
    <property type="evidence" value="ECO:0007669"/>
    <property type="project" value="UniProtKB-KW"/>
</dbReference>
<evidence type="ECO:0000256" key="8">
    <source>
        <dbReference type="ARBA" id="ARBA00022871"/>
    </source>
</evidence>
<evidence type="ECO:0000313" key="14">
    <source>
        <dbReference type="Proteomes" id="UP000053286"/>
    </source>
</evidence>
<evidence type="ECO:0000259" key="12">
    <source>
        <dbReference type="PROSITE" id="PS01031"/>
    </source>
</evidence>
<evidence type="ECO:0000256" key="4">
    <source>
        <dbReference type="ARBA" id="ARBA00019020"/>
    </source>
</evidence>